<keyword evidence="1" id="KW-0175">Coiled coil</keyword>
<evidence type="ECO:0000313" key="2">
    <source>
        <dbReference type="EMBL" id="KAK7895498.1"/>
    </source>
</evidence>
<gene>
    <name evidence="2" type="ORF">WMY93_020823</name>
</gene>
<dbReference type="Proteomes" id="UP001460270">
    <property type="component" value="Unassembled WGS sequence"/>
</dbReference>
<evidence type="ECO:0000256" key="1">
    <source>
        <dbReference type="SAM" id="Coils"/>
    </source>
</evidence>
<name>A0AAW0NG19_9GOBI</name>
<feature type="coiled-coil region" evidence="1">
    <location>
        <begin position="95"/>
        <end position="192"/>
    </location>
</feature>
<feature type="coiled-coil region" evidence="1">
    <location>
        <begin position="228"/>
        <end position="262"/>
    </location>
</feature>
<reference evidence="3" key="1">
    <citation type="submission" date="2024-04" db="EMBL/GenBank/DDBJ databases">
        <title>Salinicola lusitanus LLJ914,a marine bacterium isolated from the Okinawa Trough.</title>
        <authorList>
            <person name="Li J."/>
        </authorList>
    </citation>
    <scope>NUCLEOTIDE SEQUENCE [LARGE SCALE GENOMIC DNA]</scope>
</reference>
<feature type="coiled-coil region" evidence="1">
    <location>
        <begin position="291"/>
        <end position="325"/>
    </location>
</feature>
<evidence type="ECO:0000313" key="3">
    <source>
        <dbReference type="Proteomes" id="UP001460270"/>
    </source>
</evidence>
<dbReference type="AlphaFoldDB" id="A0AAW0NG19"/>
<sequence length="468" mass="54125">MCKKMDKWSTMTPNGQAYRHTASSYLCLSDLDVKPRHSTPATKCSDTVLEENHILCSDSRFSGRTPPHTSTEPFSVQFLENSQLPVNQRNASITIQKLKKELQLLVTELKDRDKELNTMAAAHRQEIQAWEKTRQKLLKMERQCACLEDELQKRNDVIRVLTKHVVLVETREENVQEQLKETQRQINELSHKELSLGKKCKDFEEQNTSLSASVTALSTQIGTLQVREEELSSMLKLKEKDLSEASNQLLDLTRHLKDVETSLRESYSRESVLQTELQEQKHHCTEARCDVTQLKDQLQQQVAQSNTQREEIIRLKQELQLLSHNQALSDEGDSSWKDELLELSRSKQERIMSELSCLRQVCENQRNDIQLLQLNLESAHESLRERVTQEVPSSHDYVNRRPMDLDVLCNCSLKKILQQLDETSLERGNRQSWHQQKCSSFQSDQFSSILPKHCESPSPKTCLHHATS</sequence>
<organism evidence="2 3">
    <name type="scientific">Mugilogobius chulae</name>
    <name type="common">yellowstripe goby</name>
    <dbReference type="NCBI Taxonomy" id="88201"/>
    <lineage>
        <taxon>Eukaryota</taxon>
        <taxon>Metazoa</taxon>
        <taxon>Chordata</taxon>
        <taxon>Craniata</taxon>
        <taxon>Vertebrata</taxon>
        <taxon>Euteleostomi</taxon>
        <taxon>Actinopterygii</taxon>
        <taxon>Neopterygii</taxon>
        <taxon>Teleostei</taxon>
        <taxon>Neoteleostei</taxon>
        <taxon>Acanthomorphata</taxon>
        <taxon>Gobiaria</taxon>
        <taxon>Gobiiformes</taxon>
        <taxon>Gobioidei</taxon>
        <taxon>Gobiidae</taxon>
        <taxon>Gobionellinae</taxon>
        <taxon>Mugilogobius</taxon>
    </lineage>
</organism>
<evidence type="ECO:0008006" key="4">
    <source>
        <dbReference type="Google" id="ProtNLM"/>
    </source>
</evidence>
<keyword evidence="3" id="KW-1185">Reference proteome</keyword>
<dbReference type="EMBL" id="JBBPFD010000015">
    <property type="protein sequence ID" value="KAK7895498.1"/>
    <property type="molecule type" value="Genomic_DNA"/>
</dbReference>
<dbReference type="Gene3D" id="1.10.287.1490">
    <property type="match status" value="1"/>
</dbReference>
<proteinExistence type="predicted"/>
<comment type="caution">
    <text evidence="2">The sequence shown here is derived from an EMBL/GenBank/DDBJ whole genome shotgun (WGS) entry which is preliminary data.</text>
</comment>
<accession>A0AAW0NG19</accession>
<protein>
    <recommendedName>
        <fullName evidence="4">Coiled-coil domain-containing protein 62</fullName>
    </recommendedName>
</protein>
<feature type="coiled-coil region" evidence="1">
    <location>
        <begin position="355"/>
        <end position="382"/>
    </location>
</feature>